<dbReference type="OrthoDB" id="7515000at2"/>
<dbReference type="EMBL" id="RZIJ01000010">
    <property type="protein sequence ID" value="RUQ70243.1"/>
    <property type="molecule type" value="Genomic_DNA"/>
</dbReference>
<reference evidence="4 5" key="1">
    <citation type="submission" date="2018-12" db="EMBL/GenBank/DDBJ databases">
        <authorList>
            <person name="Yang Y."/>
        </authorList>
    </citation>
    <scope>NUCLEOTIDE SEQUENCE [LARGE SCALE GENOMIC DNA]</scope>
    <source>
        <strain evidence="4 5">GSF71</strain>
    </source>
</reference>
<proteinExistence type="predicted"/>
<dbReference type="AlphaFoldDB" id="A0A3S0V5Y0"/>
<accession>A0A3S0V5Y0</accession>
<dbReference type="PROSITE" id="PS00330">
    <property type="entry name" value="HEMOLYSIN_CALCIUM"/>
    <property type="match status" value="3"/>
</dbReference>
<comment type="subcellular location">
    <subcellularLocation>
        <location evidence="1">Secreted</location>
    </subcellularLocation>
</comment>
<feature type="compositionally biased region" description="Basic residues" evidence="3">
    <location>
        <begin position="1"/>
        <end position="23"/>
    </location>
</feature>
<comment type="caution">
    <text evidence="4">The sequence shown here is derived from an EMBL/GenBank/DDBJ whole genome shotgun (WGS) entry which is preliminary data.</text>
</comment>
<keyword evidence="5" id="KW-1185">Reference proteome</keyword>
<dbReference type="GO" id="GO:0005509">
    <property type="term" value="F:calcium ion binding"/>
    <property type="evidence" value="ECO:0007669"/>
    <property type="project" value="InterPro"/>
</dbReference>
<evidence type="ECO:0000313" key="4">
    <source>
        <dbReference type="EMBL" id="RUQ70243.1"/>
    </source>
</evidence>
<organism evidence="4 5">
    <name type="scientific">Azospirillum doebereinerae</name>
    <dbReference type="NCBI Taxonomy" id="92933"/>
    <lineage>
        <taxon>Bacteria</taxon>
        <taxon>Pseudomonadati</taxon>
        <taxon>Pseudomonadota</taxon>
        <taxon>Alphaproteobacteria</taxon>
        <taxon>Rhodospirillales</taxon>
        <taxon>Azospirillaceae</taxon>
        <taxon>Azospirillum</taxon>
    </lineage>
</organism>
<feature type="region of interest" description="Disordered" evidence="3">
    <location>
        <begin position="1"/>
        <end position="54"/>
    </location>
</feature>
<dbReference type="InterPro" id="IPR011049">
    <property type="entry name" value="Serralysin-like_metalloprot_C"/>
</dbReference>
<dbReference type="PANTHER" id="PTHR38340:SF1">
    <property type="entry name" value="S-LAYER PROTEIN"/>
    <property type="match status" value="1"/>
</dbReference>
<dbReference type="Gene3D" id="2.150.10.10">
    <property type="entry name" value="Serralysin-like metalloprotease, C-terminal"/>
    <property type="match status" value="3"/>
</dbReference>
<dbReference type="SUPFAM" id="SSF51120">
    <property type="entry name" value="beta-Roll"/>
    <property type="match status" value="2"/>
</dbReference>
<dbReference type="PANTHER" id="PTHR38340">
    <property type="entry name" value="S-LAYER PROTEIN"/>
    <property type="match status" value="1"/>
</dbReference>
<evidence type="ECO:0000256" key="3">
    <source>
        <dbReference type="SAM" id="MobiDB-lite"/>
    </source>
</evidence>
<evidence type="ECO:0000256" key="2">
    <source>
        <dbReference type="ARBA" id="ARBA00022525"/>
    </source>
</evidence>
<evidence type="ECO:0000256" key="1">
    <source>
        <dbReference type="ARBA" id="ARBA00004613"/>
    </source>
</evidence>
<keyword evidence="2" id="KW-0964">Secreted</keyword>
<dbReference type="GO" id="GO:0005576">
    <property type="term" value="C:extracellular region"/>
    <property type="evidence" value="ECO:0007669"/>
    <property type="project" value="UniProtKB-SubCell"/>
</dbReference>
<sequence>MLERGARKRRIRPSAPPNRKRRPPMGGPVTNRVSPPPAPPRPGHHPSARKTGICPKFSIKARKNPPKAENGIMALVIGSTLLNWLFGTSGADLMIGNSGFDYMDGKEGNDVQIGLGGDDELRAGYSNDWLFGNSGNDILDGSAGADVMVGGSGNDVYYYDNPKDRIVETLFGGTDEVRAWIDCTLPDQVENLTLLDSATKGTGNGLGNVLTGNGSANYLSGMAGADRLFGGAGNDTLDGGTGADTLIGGIGNDLLIGGAGADRFVATAGGGADVIQDFSFAQGDRIMLTDGLTYRVSSDIQGNALVSFNDGGSMTLSGVAANQVKTSWFQTA</sequence>
<dbReference type="Pfam" id="PF00353">
    <property type="entry name" value="HemolysinCabind"/>
    <property type="match status" value="4"/>
</dbReference>
<dbReference type="InterPro" id="IPR001343">
    <property type="entry name" value="Hemolysn_Ca-bd"/>
</dbReference>
<dbReference type="PRINTS" id="PR00313">
    <property type="entry name" value="CABNDNGRPT"/>
</dbReference>
<protein>
    <submittedName>
        <fullName evidence="4">Calcium-binding protein</fullName>
    </submittedName>
</protein>
<evidence type="ECO:0000313" key="5">
    <source>
        <dbReference type="Proteomes" id="UP000280346"/>
    </source>
</evidence>
<dbReference type="InterPro" id="IPR018511">
    <property type="entry name" value="Hemolysin-typ_Ca-bd_CS"/>
</dbReference>
<dbReference type="Proteomes" id="UP000280346">
    <property type="component" value="Unassembled WGS sequence"/>
</dbReference>
<name>A0A3S0V5Y0_9PROT</name>
<gene>
    <name evidence="4" type="ORF">EJ913_14705</name>
</gene>
<dbReference type="InterPro" id="IPR050557">
    <property type="entry name" value="RTX_toxin/Mannuronan_C5-epim"/>
</dbReference>